<feature type="coiled-coil region" evidence="1">
    <location>
        <begin position="20"/>
        <end position="47"/>
    </location>
</feature>
<dbReference type="AlphaFoldDB" id="A0A5N3QTG1"/>
<gene>
    <name evidence="2" type="ORF">F2P58_23330</name>
</gene>
<evidence type="ECO:0000256" key="1">
    <source>
        <dbReference type="SAM" id="Coils"/>
    </source>
</evidence>
<organism evidence="2 3">
    <name type="scientific">Vibrio fortis</name>
    <dbReference type="NCBI Taxonomy" id="212667"/>
    <lineage>
        <taxon>Bacteria</taxon>
        <taxon>Pseudomonadati</taxon>
        <taxon>Pseudomonadota</taxon>
        <taxon>Gammaproteobacteria</taxon>
        <taxon>Vibrionales</taxon>
        <taxon>Vibrionaceae</taxon>
        <taxon>Vibrio</taxon>
    </lineage>
</organism>
<proteinExistence type="predicted"/>
<dbReference type="Proteomes" id="UP000326789">
    <property type="component" value="Unassembled WGS sequence"/>
</dbReference>
<name>A0A5N3QTG1_9VIBR</name>
<keyword evidence="1" id="KW-0175">Coiled coil</keyword>
<protein>
    <submittedName>
        <fullName evidence="2">Uncharacterized protein</fullName>
    </submittedName>
</protein>
<reference evidence="2 3" key="1">
    <citation type="submission" date="2019-09" db="EMBL/GenBank/DDBJ databases">
        <title>Whole genome sequence of Vibrio fortis.</title>
        <authorList>
            <person name="Das S.K."/>
        </authorList>
    </citation>
    <scope>NUCLEOTIDE SEQUENCE [LARGE SCALE GENOMIC DNA]</scope>
    <source>
        <strain evidence="2 3">AN60</strain>
    </source>
</reference>
<dbReference type="RefSeq" id="WP_150873150.1">
    <property type="nucleotide sequence ID" value="NZ_VWSE01000010.1"/>
</dbReference>
<evidence type="ECO:0000313" key="3">
    <source>
        <dbReference type="Proteomes" id="UP000326789"/>
    </source>
</evidence>
<dbReference type="EMBL" id="VWSE01000010">
    <property type="protein sequence ID" value="KAB0285449.1"/>
    <property type="molecule type" value="Genomic_DNA"/>
</dbReference>
<sequence>MKVSVILERLLKVVVSALVNEAAKEVNKALKDENAALELDAKAREKRERGERRVNEAARVESLANKIKELV</sequence>
<accession>A0A5N3QTG1</accession>
<evidence type="ECO:0000313" key="2">
    <source>
        <dbReference type="EMBL" id="KAB0285449.1"/>
    </source>
</evidence>
<comment type="caution">
    <text evidence="2">The sequence shown here is derived from an EMBL/GenBank/DDBJ whole genome shotgun (WGS) entry which is preliminary data.</text>
</comment>